<accession>A0A923MRE5</accession>
<comment type="caution">
    <text evidence="1">The sequence shown here is derived from an EMBL/GenBank/DDBJ whole genome shotgun (WGS) entry which is preliminary data.</text>
</comment>
<dbReference type="Proteomes" id="UP000608513">
    <property type="component" value="Unassembled WGS sequence"/>
</dbReference>
<evidence type="ECO:0000313" key="1">
    <source>
        <dbReference type="EMBL" id="MBC5783209.1"/>
    </source>
</evidence>
<keyword evidence="2" id="KW-1185">Reference proteome</keyword>
<gene>
    <name evidence="1" type="ORF">H8N03_09660</name>
</gene>
<sequence>MAQDKTPGYTADDQLDFCSELAAACGGAEGVRDWIQRERPHLLRAYDADFLVNAVERSRSAAQAAPH</sequence>
<organism evidence="1 2">
    <name type="scientific">Ramlibacter cellulosilyticus</name>
    <dbReference type="NCBI Taxonomy" id="2764187"/>
    <lineage>
        <taxon>Bacteria</taxon>
        <taxon>Pseudomonadati</taxon>
        <taxon>Pseudomonadota</taxon>
        <taxon>Betaproteobacteria</taxon>
        <taxon>Burkholderiales</taxon>
        <taxon>Comamonadaceae</taxon>
        <taxon>Ramlibacter</taxon>
    </lineage>
</organism>
<dbReference type="AlphaFoldDB" id="A0A923MRE5"/>
<dbReference type="EMBL" id="JACORT010000003">
    <property type="protein sequence ID" value="MBC5783209.1"/>
    <property type="molecule type" value="Genomic_DNA"/>
</dbReference>
<dbReference type="RefSeq" id="WP_187075952.1">
    <property type="nucleotide sequence ID" value="NZ_JACORT010000003.1"/>
</dbReference>
<protein>
    <submittedName>
        <fullName evidence="1">Uncharacterized protein</fullName>
    </submittedName>
</protein>
<name>A0A923MRE5_9BURK</name>
<proteinExistence type="predicted"/>
<reference evidence="1" key="1">
    <citation type="submission" date="2020-08" db="EMBL/GenBank/DDBJ databases">
        <title>Ramlibacter sp. USB13 16S ribosomal RNA gene genome sequencing and assembly.</title>
        <authorList>
            <person name="Kang M."/>
        </authorList>
    </citation>
    <scope>NUCLEOTIDE SEQUENCE</scope>
    <source>
        <strain evidence="1">USB13</strain>
    </source>
</reference>
<evidence type="ECO:0000313" key="2">
    <source>
        <dbReference type="Proteomes" id="UP000608513"/>
    </source>
</evidence>